<comment type="caution">
    <text evidence="2">The sequence shown here is derived from an EMBL/GenBank/DDBJ whole genome shotgun (WGS) entry which is preliminary data.</text>
</comment>
<organism evidence="2 3">
    <name type="scientific">Reticulomyxa filosa</name>
    <dbReference type="NCBI Taxonomy" id="46433"/>
    <lineage>
        <taxon>Eukaryota</taxon>
        <taxon>Sar</taxon>
        <taxon>Rhizaria</taxon>
        <taxon>Retaria</taxon>
        <taxon>Foraminifera</taxon>
        <taxon>Monothalamids</taxon>
        <taxon>Reticulomyxidae</taxon>
        <taxon>Reticulomyxa</taxon>
    </lineage>
</organism>
<dbReference type="EMBL" id="ASPP01037063">
    <property type="protein sequence ID" value="ETO01940.1"/>
    <property type="molecule type" value="Genomic_DNA"/>
</dbReference>
<feature type="coiled-coil region" evidence="1">
    <location>
        <begin position="292"/>
        <end position="319"/>
    </location>
</feature>
<evidence type="ECO:0000313" key="3">
    <source>
        <dbReference type="Proteomes" id="UP000023152"/>
    </source>
</evidence>
<sequence>MQLFHIDLIKYLEISGFSKQEIFNQIFTHFISSGNDKQLYWKPLRDTLDLIVIRLCFHFMAVLSFMKFNPFRLLLFIESELFLSDDVVCEPDSDFKIYYCLHNHPLLISTSESKGITCPLKGCGTTIARTPSKLGNARSRISIWFVLKRYYTFPKKTEPNNLKPLTSILLRLLYHLLLLLRNEGVSQNQNKIQGLVKQTNKQDTSKFLWKQIKQDFKRLKIQTKLNEELLSIALHLWIKDFSEKFETWYPQGLACNSLSEIYEFEMKLDEEYSTFFYSRANFIKLRNKSEIIANDNKEFKELMDEIEEIEEKNERHEIDNLSQLFLKTQSLSWRDLIPVFINNSSLSREYPLIAQLLQCDEAIWYIQYLPAIASLIKHIHMEYSRQRLPDELSQIRVSEVLNQQHEIREWWNDVTCCWNYFALEYKQLKCDPEEISIEQLCVIDSNANNTQFNIYKIIQLLEAQNNQFLKTFQQFKPHIQEIQEEEKKQDILQQPTLKYFFDIDSNDILCFDELSLNEIIQRRSTPVLQYGQNDKSECFDLASIENDVYHAFVHGRQPLTFVIPLFEHRSNFDIQDCITNIETRYKGLKNAQFQSFWDKLNLSVASSVEKQRALEILNDAIVYLYQNLNDLQIDMRLTELFQKLQCKEKDWILFSQRVYSDNKTDQLCVKHVGVLWHQLQNTVQSECLDESSITPYVLKIYQQPLTNEEKTQIKELVKKISTGTVKNILKAWREIAYRQGQITRNVETHILIQGQITRNAETEDFAHILRQYVTNHYLKSFPPQLLKWKNCATAYECAYQEWKNQNQPFVLPLWLGKIWEKQSFF</sequence>
<evidence type="ECO:0000256" key="1">
    <source>
        <dbReference type="SAM" id="Coils"/>
    </source>
</evidence>
<proteinExistence type="predicted"/>
<accession>X6LMK5</accession>
<reference evidence="2 3" key="1">
    <citation type="journal article" date="2013" name="Curr. Biol.">
        <title>The Genome of the Foraminiferan Reticulomyxa filosa.</title>
        <authorList>
            <person name="Glockner G."/>
            <person name="Hulsmann N."/>
            <person name="Schleicher M."/>
            <person name="Noegel A.A."/>
            <person name="Eichinger L."/>
            <person name="Gallinger C."/>
            <person name="Pawlowski J."/>
            <person name="Sierra R."/>
            <person name="Euteneuer U."/>
            <person name="Pillet L."/>
            <person name="Moustafa A."/>
            <person name="Platzer M."/>
            <person name="Groth M."/>
            <person name="Szafranski K."/>
            <person name="Schliwa M."/>
        </authorList>
    </citation>
    <scope>NUCLEOTIDE SEQUENCE [LARGE SCALE GENOMIC DNA]</scope>
</reference>
<protein>
    <submittedName>
        <fullName evidence="2">Viral A-type inclusion protein</fullName>
    </submittedName>
</protein>
<evidence type="ECO:0000313" key="2">
    <source>
        <dbReference type="EMBL" id="ETO01940.1"/>
    </source>
</evidence>
<dbReference type="AlphaFoldDB" id="X6LMK5"/>
<keyword evidence="1" id="KW-0175">Coiled coil</keyword>
<dbReference type="Proteomes" id="UP000023152">
    <property type="component" value="Unassembled WGS sequence"/>
</dbReference>
<gene>
    <name evidence="2" type="ORF">RFI_35499</name>
</gene>
<name>X6LMK5_RETFI</name>
<keyword evidence="3" id="KW-1185">Reference proteome</keyword>